<organism evidence="1 2">
    <name type="scientific">Hydrogenophaga crassostreae</name>
    <dbReference type="NCBI Taxonomy" id="1763535"/>
    <lineage>
        <taxon>Bacteria</taxon>
        <taxon>Pseudomonadati</taxon>
        <taxon>Pseudomonadota</taxon>
        <taxon>Betaproteobacteria</taxon>
        <taxon>Burkholderiales</taxon>
        <taxon>Comamonadaceae</taxon>
        <taxon>Hydrogenophaga</taxon>
    </lineage>
</organism>
<dbReference type="EMBL" id="LVWD01000030">
    <property type="protein sequence ID" value="OAD40591.1"/>
    <property type="molecule type" value="Genomic_DNA"/>
</dbReference>
<dbReference type="Proteomes" id="UP000185657">
    <property type="component" value="Unassembled WGS sequence"/>
</dbReference>
<dbReference type="RefSeq" id="WP_157559253.1">
    <property type="nucleotide sequence ID" value="NZ_CP017476.1"/>
</dbReference>
<accession>A0ABX2U401</accession>
<name>A0ABX2U401_9BURK</name>
<gene>
    <name evidence="1" type="ORF">LPB72_17030</name>
</gene>
<protein>
    <recommendedName>
        <fullName evidence="3">Phosphoglycerate mutase</fullName>
    </recommendedName>
</protein>
<keyword evidence="2" id="KW-1185">Reference proteome</keyword>
<sequence length="328" mass="35815">MPASNPMMDSPSHLLVPFAAASAPECRALLPEMRLPNLTALLGELTLGTSLNGDDHEFTPPHERALAHTLGLGLHDDGAIPWAAAEDPHPDRPQAWFTPCHFQVGMDQVTLYSAESLGLSDDHARPLFEALAPYCQEDGITLHYASATRWHAEGEPLRHLICASLDRVSGRSVADWTAPGQADNPGAQLIKRLQSEAQMLFYTHAINDQREAARLPIINGFWVHGAGAVGHARIASGPTPIVCDNLRQSAINGDWATWRKAWETLDTEQIPSLLESARSGQMVMLTLCGERHATTWNNASPRSAFSRLGQAIKTLRGKTPAWKQLDTL</sequence>
<evidence type="ECO:0000313" key="2">
    <source>
        <dbReference type="Proteomes" id="UP000185657"/>
    </source>
</evidence>
<evidence type="ECO:0000313" key="1">
    <source>
        <dbReference type="EMBL" id="OAD40591.1"/>
    </source>
</evidence>
<evidence type="ECO:0008006" key="3">
    <source>
        <dbReference type="Google" id="ProtNLM"/>
    </source>
</evidence>
<comment type="caution">
    <text evidence="1">The sequence shown here is derived from an EMBL/GenBank/DDBJ whole genome shotgun (WGS) entry which is preliminary data.</text>
</comment>
<proteinExistence type="predicted"/>
<reference evidence="1 2" key="1">
    <citation type="submission" date="2016-02" db="EMBL/GenBank/DDBJ databases">
        <title>Draft genome sequence of Hydrogenophaga sp. LPB0072.</title>
        <authorList>
            <person name="Shin S.-K."/>
            <person name="Yi H."/>
        </authorList>
    </citation>
    <scope>NUCLEOTIDE SEQUENCE [LARGE SCALE GENOMIC DNA]</scope>
    <source>
        <strain evidence="1 2">LPB0072</strain>
    </source>
</reference>